<evidence type="ECO:0000313" key="4">
    <source>
        <dbReference type="EMBL" id="MBC5667900.1"/>
    </source>
</evidence>
<evidence type="ECO:0000313" key="5">
    <source>
        <dbReference type="Proteomes" id="UP000597877"/>
    </source>
</evidence>
<feature type="domain" description="Fibronectin type-III" evidence="3">
    <location>
        <begin position="433"/>
        <end position="527"/>
    </location>
</feature>
<dbReference type="PANTHER" id="PTHR34154">
    <property type="entry name" value="ALKALI-SENSITIVE LINKAGE PROTEIN 1"/>
    <property type="match status" value="1"/>
</dbReference>
<dbReference type="InterPro" id="IPR017853">
    <property type="entry name" value="GH"/>
</dbReference>
<name>A0ABR7F524_9FIRM</name>
<sequence length="527" mass="59247">MKRIISILLTMAMMVSLISVSSTNLTKADEKSDWQKNAITAPVQGKLVGAGYIDIKFDGTLENASGYQVYFDGKNECDLVDGTKAVMTFDAKGLSKEAKCEVYTTQVSAHTAYVVATMDDGTEVKSDEVTFYVSKKGVALGADMSSTVKLSDMNCAWYYNWAPTQFNSVVDNFSEIPVAPMIWGKDVMEHIPDITSKDKYILGFNEPDHPEQSNLTVDEAVELWKDITATGRRTVAPAVASSTEWLDAFVKKVDEDENLRCDAIPMHFYTAFPEKGQAQVLLNKIDELYKRYNRPIWLTEVSVWGQHPVLTNNSYQNPTARKNVENFMKEIVEGLEERPYVERYSWFPYNINSANEIDGAAYSGASALFDYETGAITQLGELYASLGNPEGYQLSVITNKYVEKEETTTQEPTTKKNVTTQPATTSAPKKKAKPAKVSVKKATNVKKLSVKLIWKSAKNAKKYQVQYSLDKKFRTAKKYKTKTVTTKKVTYTVKKLTKKKKYYFRIRGVNGKTYGSWSKAKKVSIKK</sequence>
<dbReference type="Gene3D" id="2.60.40.10">
    <property type="entry name" value="Immunoglobulins"/>
    <property type="match status" value="1"/>
</dbReference>
<dbReference type="Pfam" id="PF11790">
    <property type="entry name" value="Glyco_hydro_cc"/>
    <property type="match status" value="1"/>
</dbReference>
<dbReference type="RefSeq" id="WP_158576785.1">
    <property type="nucleotide sequence ID" value="NZ_JACOOZ010000005.1"/>
</dbReference>
<keyword evidence="5" id="KW-1185">Reference proteome</keyword>
<feature type="signal peptide" evidence="2">
    <location>
        <begin position="1"/>
        <end position="21"/>
    </location>
</feature>
<evidence type="ECO:0000259" key="3">
    <source>
        <dbReference type="PROSITE" id="PS50853"/>
    </source>
</evidence>
<dbReference type="PROSITE" id="PS50853">
    <property type="entry name" value="FN3"/>
    <property type="match status" value="1"/>
</dbReference>
<dbReference type="PANTHER" id="PTHR34154:SF3">
    <property type="entry name" value="ALKALI-SENSITIVE LINKAGE PROTEIN 1"/>
    <property type="match status" value="1"/>
</dbReference>
<dbReference type="InterPro" id="IPR024655">
    <property type="entry name" value="Asl1_glyco_hydro_catalytic"/>
</dbReference>
<reference evidence="4 5" key="1">
    <citation type="submission" date="2020-08" db="EMBL/GenBank/DDBJ databases">
        <title>Genome public.</title>
        <authorList>
            <person name="Liu C."/>
            <person name="Sun Q."/>
        </authorList>
    </citation>
    <scope>NUCLEOTIDE SEQUENCE [LARGE SCALE GENOMIC DNA]</scope>
    <source>
        <strain evidence="4 5">BX4</strain>
    </source>
</reference>
<evidence type="ECO:0000256" key="2">
    <source>
        <dbReference type="SAM" id="SignalP"/>
    </source>
</evidence>
<dbReference type="InterPro" id="IPR003961">
    <property type="entry name" value="FN3_dom"/>
</dbReference>
<feature type="region of interest" description="Disordered" evidence="1">
    <location>
        <begin position="405"/>
        <end position="435"/>
    </location>
</feature>
<accession>A0ABR7F524</accession>
<protein>
    <submittedName>
        <fullName evidence="4">Fibronectin type III domain-containing protein</fullName>
    </submittedName>
</protein>
<evidence type="ECO:0000256" key="1">
    <source>
        <dbReference type="SAM" id="MobiDB-lite"/>
    </source>
</evidence>
<keyword evidence="2" id="KW-0732">Signal</keyword>
<dbReference type="EMBL" id="JACOOZ010000005">
    <property type="protein sequence ID" value="MBC5667900.1"/>
    <property type="molecule type" value="Genomic_DNA"/>
</dbReference>
<dbReference type="InterPro" id="IPR036116">
    <property type="entry name" value="FN3_sf"/>
</dbReference>
<feature type="chain" id="PRO_5046191822" evidence="2">
    <location>
        <begin position="22"/>
        <end position="527"/>
    </location>
</feature>
<organism evidence="4 5">
    <name type="scientific">Eubacterium segne</name>
    <dbReference type="NCBI Taxonomy" id="2763045"/>
    <lineage>
        <taxon>Bacteria</taxon>
        <taxon>Bacillati</taxon>
        <taxon>Bacillota</taxon>
        <taxon>Clostridia</taxon>
        <taxon>Eubacteriales</taxon>
        <taxon>Eubacteriaceae</taxon>
        <taxon>Eubacterium</taxon>
    </lineage>
</organism>
<feature type="compositionally biased region" description="Low complexity" evidence="1">
    <location>
        <begin position="409"/>
        <end position="427"/>
    </location>
</feature>
<gene>
    <name evidence="4" type="ORF">H8S00_07905</name>
</gene>
<proteinExistence type="predicted"/>
<comment type="caution">
    <text evidence="4">The sequence shown here is derived from an EMBL/GenBank/DDBJ whole genome shotgun (WGS) entry which is preliminary data.</text>
</comment>
<dbReference type="Proteomes" id="UP000597877">
    <property type="component" value="Unassembled WGS sequence"/>
</dbReference>
<dbReference type="InterPro" id="IPR013783">
    <property type="entry name" value="Ig-like_fold"/>
</dbReference>
<dbReference type="InterPro" id="IPR053183">
    <property type="entry name" value="ASL1"/>
</dbReference>
<dbReference type="Pfam" id="PF00041">
    <property type="entry name" value="fn3"/>
    <property type="match status" value="1"/>
</dbReference>
<dbReference type="SMART" id="SM00060">
    <property type="entry name" value="FN3"/>
    <property type="match status" value="1"/>
</dbReference>
<dbReference type="Gene3D" id="3.20.20.80">
    <property type="entry name" value="Glycosidases"/>
    <property type="match status" value="1"/>
</dbReference>
<dbReference type="SUPFAM" id="SSF49265">
    <property type="entry name" value="Fibronectin type III"/>
    <property type="match status" value="1"/>
</dbReference>
<dbReference type="SUPFAM" id="SSF51445">
    <property type="entry name" value="(Trans)glycosidases"/>
    <property type="match status" value="1"/>
</dbReference>